<dbReference type="SFLD" id="SFLDG01018">
    <property type="entry name" value="Squalene/Phytoene_Synthase_Lik"/>
    <property type="match status" value="1"/>
</dbReference>
<dbReference type="SFLD" id="SFLDS00005">
    <property type="entry name" value="Isoprenoid_Synthase_Type_I"/>
    <property type="match status" value="1"/>
</dbReference>
<dbReference type="InterPro" id="IPR008949">
    <property type="entry name" value="Isoprenoid_synthase_dom_sf"/>
</dbReference>
<dbReference type="Pfam" id="PF00494">
    <property type="entry name" value="SQS_PSY"/>
    <property type="match status" value="1"/>
</dbReference>
<reference evidence="3" key="1">
    <citation type="journal article" date="2021" name="PeerJ">
        <title>Extensive microbial diversity within the chicken gut microbiome revealed by metagenomics and culture.</title>
        <authorList>
            <person name="Gilroy R."/>
            <person name="Ravi A."/>
            <person name="Getino M."/>
            <person name="Pursley I."/>
            <person name="Horton D.L."/>
            <person name="Alikhan N.F."/>
            <person name="Baker D."/>
            <person name="Gharbi K."/>
            <person name="Hall N."/>
            <person name="Watson M."/>
            <person name="Adriaenssens E.M."/>
            <person name="Foster-Nyarko E."/>
            <person name="Jarju S."/>
            <person name="Secka A."/>
            <person name="Antonio M."/>
            <person name="Oren A."/>
            <person name="Chaudhuri R.R."/>
            <person name="La Ragione R."/>
            <person name="Hildebrand F."/>
            <person name="Pallen M.J."/>
        </authorList>
    </citation>
    <scope>NUCLEOTIDE SEQUENCE</scope>
    <source>
        <strain evidence="3">4376</strain>
    </source>
</reference>
<keyword evidence="2" id="KW-0808">Transferase</keyword>
<dbReference type="SUPFAM" id="SSF48576">
    <property type="entry name" value="Terpenoid synthases"/>
    <property type="match status" value="1"/>
</dbReference>
<evidence type="ECO:0000256" key="2">
    <source>
        <dbReference type="ARBA" id="ARBA00022679"/>
    </source>
</evidence>
<dbReference type="AlphaFoldDB" id="A0A9D1RXB7"/>
<evidence type="ECO:0000256" key="1">
    <source>
        <dbReference type="ARBA" id="ARBA00004684"/>
    </source>
</evidence>
<evidence type="ECO:0000313" key="3">
    <source>
        <dbReference type="EMBL" id="HIW96018.1"/>
    </source>
</evidence>
<dbReference type="GO" id="GO:0004311">
    <property type="term" value="F:geranylgeranyl diphosphate synthase activity"/>
    <property type="evidence" value="ECO:0007669"/>
    <property type="project" value="InterPro"/>
</dbReference>
<reference evidence="3" key="2">
    <citation type="submission" date="2021-04" db="EMBL/GenBank/DDBJ databases">
        <authorList>
            <person name="Gilroy R."/>
        </authorList>
    </citation>
    <scope>NUCLEOTIDE SEQUENCE</scope>
    <source>
        <strain evidence="3">4376</strain>
    </source>
</reference>
<accession>A0A9D1RXB7</accession>
<dbReference type="GO" id="GO:0008299">
    <property type="term" value="P:isoprenoid biosynthetic process"/>
    <property type="evidence" value="ECO:0007669"/>
    <property type="project" value="UniProtKB-ARBA"/>
</dbReference>
<dbReference type="InterPro" id="IPR019845">
    <property type="entry name" value="Squalene/phytoene_synthase_CS"/>
</dbReference>
<dbReference type="EMBL" id="DXFZ01000072">
    <property type="protein sequence ID" value="HIW96018.1"/>
    <property type="molecule type" value="Genomic_DNA"/>
</dbReference>
<proteinExistence type="predicted"/>
<dbReference type="InterPro" id="IPR002060">
    <property type="entry name" value="Squ/phyt_synthse"/>
</dbReference>
<dbReference type="SFLD" id="SFLDG01212">
    <property type="entry name" value="Phytoene_synthase_like"/>
    <property type="match status" value="1"/>
</dbReference>
<dbReference type="Proteomes" id="UP000824189">
    <property type="component" value="Unassembled WGS sequence"/>
</dbReference>
<evidence type="ECO:0000313" key="4">
    <source>
        <dbReference type="Proteomes" id="UP000824189"/>
    </source>
</evidence>
<dbReference type="PANTHER" id="PTHR31480">
    <property type="entry name" value="BIFUNCTIONAL LYCOPENE CYCLASE/PHYTOENE SYNTHASE"/>
    <property type="match status" value="1"/>
</dbReference>
<dbReference type="PROSITE" id="PS01045">
    <property type="entry name" value="SQUALEN_PHYTOEN_SYN_2"/>
    <property type="match status" value="1"/>
</dbReference>
<gene>
    <name evidence="3" type="ORF">H9867_05990</name>
</gene>
<comment type="caution">
    <text evidence="3">The sequence shown here is derived from an EMBL/GenBank/DDBJ whole genome shotgun (WGS) entry which is preliminary data.</text>
</comment>
<dbReference type="InterPro" id="IPR044843">
    <property type="entry name" value="Trans_IPPS_bact-type"/>
</dbReference>
<sequence length="294" mass="32241">MTHDDTRYTKATNATASAIIRSYSTSFYLSSLALGQPIRTHVHNLYGMVRIADEIVDGTANAAGIPTEHLPQLLNDYEARVHHALNHGFSTDPLIHAFATTARWAGFPTSHITDFFTSMRTDLSPARTHSPESAAAYVHGSAGVIGLMCNAIFAAHLRDAGTPWDDHTRRSTDHGAYALGSAFQKVNFLRDFGHDHLTLGRHYLPHVPAEGMNGEALGAVAEEIQQELATACATIPQLPRTARGGVLAAHDLFAELNRRLAATDPEELARTRVRIPETQKARIIARALWRARRM</sequence>
<name>A0A9D1RXB7_9CORY</name>
<organism evidence="3 4">
    <name type="scientific">Candidatus Corynebacterium gallistercoris</name>
    <dbReference type="NCBI Taxonomy" id="2838530"/>
    <lineage>
        <taxon>Bacteria</taxon>
        <taxon>Bacillati</taxon>
        <taxon>Actinomycetota</taxon>
        <taxon>Actinomycetes</taxon>
        <taxon>Mycobacteriales</taxon>
        <taxon>Corynebacteriaceae</taxon>
        <taxon>Corynebacterium</taxon>
    </lineage>
</organism>
<dbReference type="Gene3D" id="1.10.600.10">
    <property type="entry name" value="Farnesyl Diphosphate Synthase"/>
    <property type="match status" value="1"/>
</dbReference>
<comment type="pathway">
    <text evidence="1">Carotenoid biosynthesis; phytoene biosynthesis.</text>
</comment>
<protein>
    <submittedName>
        <fullName evidence="3">Squalene/phytoene synthase family protein</fullName>
    </submittedName>
</protein>